<reference evidence="3" key="1">
    <citation type="submission" date="2017-09" db="EMBL/GenBank/DDBJ databases">
        <title>Depth-based differentiation of microbial function through sediment-hosted aquifers and enrichment of novel symbionts in the deep terrestrial subsurface.</title>
        <authorList>
            <person name="Probst A.J."/>
            <person name="Ladd B."/>
            <person name="Jarett J.K."/>
            <person name="Geller-Mcgrath D.E."/>
            <person name="Sieber C.M.K."/>
            <person name="Emerson J.B."/>
            <person name="Anantharaman K."/>
            <person name="Thomas B.C."/>
            <person name="Malmstrom R."/>
            <person name="Stieglmeier M."/>
            <person name="Klingl A."/>
            <person name="Woyke T."/>
            <person name="Ryan C.M."/>
            <person name="Banfield J.F."/>
        </authorList>
    </citation>
    <scope>NUCLEOTIDE SEQUENCE [LARGE SCALE GENOMIC DNA]</scope>
</reference>
<feature type="transmembrane region" description="Helical" evidence="1">
    <location>
        <begin position="40"/>
        <end position="58"/>
    </location>
</feature>
<feature type="transmembrane region" description="Helical" evidence="1">
    <location>
        <begin position="179"/>
        <end position="198"/>
    </location>
</feature>
<organism evidence="2 3">
    <name type="scientific">Candidatus Harrisonbacteria bacterium CG10_big_fil_rev_8_21_14_0_10_38_8</name>
    <dbReference type="NCBI Taxonomy" id="1974582"/>
    <lineage>
        <taxon>Bacteria</taxon>
        <taxon>Candidatus Harrisoniibacteriota</taxon>
    </lineage>
</organism>
<evidence type="ECO:0000256" key="1">
    <source>
        <dbReference type="SAM" id="Phobius"/>
    </source>
</evidence>
<comment type="caution">
    <text evidence="2">The sequence shown here is derived from an EMBL/GenBank/DDBJ whole genome shotgun (WGS) entry which is preliminary data.</text>
</comment>
<keyword evidence="1" id="KW-0812">Transmembrane</keyword>
<dbReference type="AlphaFoldDB" id="A0A2M6WJY5"/>
<feature type="transmembrane region" description="Helical" evidence="1">
    <location>
        <begin position="149"/>
        <end position="167"/>
    </location>
</feature>
<feature type="transmembrane region" description="Helical" evidence="1">
    <location>
        <begin position="70"/>
        <end position="92"/>
    </location>
</feature>
<protein>
    <submittedName>
        <fullName evidence="2">Uncharacterized protein</fullName>
    </submittedName>
</protein>
<gene>
    <name evidence="2" type="ORF">COU06_01695</name>
</gene>
<dbReference type="Proteomes" id="UP000229112">
    <property type="component" value="Unassembled WGS sequence"/>
</dbReference>
<keyword evidence="1" id="KW-0472">Membrane</keyword>
<proteinExistence type="predicted"/>
<accession>A0A2M6WJY5</accession>
<keyword evidence="1" id="KW-1133">Transmembrane helix</keyword>
<evidence type="ECO:0000313" key="3">
    <source>
        <dbReference type="Proteomes" id="UP000229112"/>
    </source>
</evidence>
<name>A0A2M6WJY5_9BACT</name>
<feature type="transmembrane region" description="Helical" evidence="1">
    <location>
        <begin position="98"/>
        <end position="117"/>
    </location>
</feature>
<dbReference type="EMBL" id="PFAY01000012">
    <property type="protein sequence ID" value="PIT93097.1"/>
    <property type="molecule type" value="Genomic_DNA"/>
</dbReference>
<evidence type="ECO:0000313" key="2">
    <source>
        <dbReference type="EMBL" id="PIT93097.1"/>
    </source>
</evidence>
<feature type="transmembrane region" description="Helical" evidence="1">
    <location>
        <begin position="7"/>
        <end position="28"/>
    </location>
</feature>
<sequence>MKRLDQIVLNIEFLLISVVQGVALSVLATETSSLTKAELLIFWPYIVTGLIFIFAFWAQSIIHTISFIGWPFSVSHSLLYFLVTFFEVLAFGELTNPGMWFLFSFIFFLGVAILYVVDLRLIKKSEVRFISSNQKELYRQIVLDQVFELKWFVPIGLIYTAISWWLVSSRSDLFHHLPLAIGQMLLVAFSSGISCTFIRGAPN</sequence>